<evidence type="ECO:0000313" key="3">
    <source>
        <dbReference type="EMBL" id="KAJ9179445.1"/>
    </source>
</evidence>
<feature type="compositionally biased region" description="Gly residues" evidence="1">
    <location>
        <begin position="223"/>
        <end position="233"/>
    </location>
</feature>
<sequence>MANGEDKSKRKDFYQVLGLNKECTATELRNAYKKLALRWHPDRCSASGNSKFVEEAKQNFQAIQEAYSVLSDTSQRFLYDVGAYDNDDEENGMGNFLSEMTITMSQIKHNKNGEESFEDLQELFEQMFQEDIESFGGSCQAATAATASATTTATATATATMYSSTSSSYASYSESSSCNDKRYFSEMNFGEFKVEDSLGLGSHFQKFCLGVEHQQDFKKGKGARGGIQGGVGGSSRRRNARKQKVSSGLDMSSQESRYFCFMNPLKNCTNSLLA</sequence>
<proteinExistence type="predicted"/>
<dbReference type="Proteomes" id="UP001174677">
    <property type="component" value="Chromosome 6"/>
</dbReference>
<dbReference type="CDD" id="cd06257">
    <property type="entry name" value="DnaJ"/>
    <property type="match status" value="1"/>
</dbReference>
<dbReference type="SUPFAM" id="SSF46565">
    <property type="entry name" value="Chaperone J-domain"/>
    <property type="match status" value="1"/>
</dbReference>
<evidence type="ECO:0000256" key="1">
    <source>
        <dbReference type="SAM" id="MobiDB-lite"/>
    </source>
</evidence>
<dbReference type="PROSITE" id="PS50076">
    <property type="entry name" value="DNAJ_2"/>
    <property type="match status" value="1"/>
</dbReference>
<dbReference type="InterPro" id="IPR036869">
    <property type="entry name" value="J_dom_sf"/>
</dbReference>
<feature type="compositionally biased region" description="Basic residues" evidence="1">
    <location>
        <begin position="235"/>
        <end position="244"/>
    </location>
</feature>
<name>A0ABQ9MIJ3_HEVBR</name>
<comment type="caution">
    <text evidence="3">The sequence shown here is derived from an EMBL/GenBank/DDBJ whole genome shotgun (WGS) entry which is preliminary data.</text>
</comment>
<evidence type="ECO:0000259" key="2">
    <source>
        <dbReference type="PROSITE" id="PS50076"/>
    </source>
</evidence>
<dbReference type="Pfam" id="PF00226">
    <property type="entry name" value="DnaJ"/>
    <property type="match status" value="1"/>
</dbReference>
<feature type="domain" description="J" evidence="2">
    <location>
        <begin position="12"/>
        <end position="83"/>
    </location>
</feature>
<dbReference type="PANTHER" id="PTHR44743">
    <property type="entry name" value="PUTATIVE, EXPRESSED-RELATED"/>
    <property type="match status" value="1"/>
</dbReference>
<dbReference type="EMBL" id="JARPOI010000006">
    <property type="protein sequence ID" value="KAJ9179445.1"/>
    <property type="molecule type" value="Genomic_DNA"/>
</dbReference>
<organism evidence="3 4">
    <name type="scientific">Hevea brasiliensis</name>
    <name type="common">Para rubber tree</name>
    <name type="synonym">Siphonia brasiliensis</name>
    <dbReference type="NCBI Taxonomy" id="3981"/>
    <lineage>
        <taxon>Eukaryota</taxon>
        <taxon>Viridiplantae</taxon>
        <taxon>Streptophyta</taxon>
        <taxon>Embryophyta</taxon>
        <taxon>Tracheophyta</taxon>
        <taxon>Spermatophyta</taxon>
        <taxon>Magnoliopsida</taxon>
        <taxon>eudicotyledons</taxon>
        <taxon>Gunneridae</taxon>
        <taxon>Pentapetalae</taxon>
        <taxon>rosids</taxon>
        <taxon>fabids</taxon>
        <taxon>Malpighiales</taxon>
        <taxon>Euphorbiaceae</taxon>
        <taxon>Crotonoideae</taxon>
        <taxon>Micrandreae</taxon>
        <taxon>Hevea</taxon>
    </lineage>
</organism>
<dbReference type="Gene3D" id="1.10.287.110">
    <property type="entry name" value="DnaJ domain"/>
    <property type="match status" value="1"/>
</dbReference>
<dbReference type="SMART" id="SM00271">
    <property type="entry name" value="DnaJ"/>
    <property type="match status" value="1"/>
</dbReference>
<gene>
    <name evidence="3" type="ORF">P3X46_011233</name>
</gene>
<feature type="region of interest" description="Disordered" evidence="1">
    <location>
        <begin position="219"/>
        <end position="249"/>
    </location>
</feature>
<dbReference type="PRINTS" id="PR00625">
    <property type="entry name" value="JDOMAIN"/>
</dbReference>
<reference evidence="3" key="1">
    <citation type="journal article" date="2023" name="Plant Biotechnol. J.">
        <title>Chromosome-level wild Hevea brasiliensis genome provides new tools for genomic-assisted breeding and valuable loci to elevate rubber yield.</title>
        <authorList>
            <person name="Cheng H."/>
            <person name="Song X."/>
            <person name="Hu Y."/>
            <person name="Wu T."/>
            <person name="Yang Q."/>
            <person name="An Z."/>
            <person name="Feng S."/>
            <person name="Deng Z."/>
            <person name="Wu W."/>
            <person name="Zeng X."/>
            <person name="Tu M."/>
            <person name="Wang X."/>
            <person name="Huang H."/>
        </authorList>
    </citation>
    <scope>NUCLEOTIDE SEQUENCE</scope>
    <source>
        <strain evidence="3">MT/VB/25A 57/8</strain>
    </source>
</reference>
<keyword evidence="4" id="KW-1185">Reference proteome</keyword>
<dbReference type="PANTHER" id="PTHR44743:SF5">
    <property type="entry name" value="CHAPERONE DNAJ-DOMAIN SUPERFAMILY PROTEIN"/>
    <property type="match status" value="1"/>
</dbReference>
<accession>A0ABQ9MIJ3</accession>
<evidence type="ECO:0000313" key="4">
    <source>
        <dbReference type="Proteomes" id="UP001174677"/>
    </source>
</evidence>
<dbReference type="InterPro" id="IPR001623">
    <property type="entry name" value="DnaJ_domain"/>
</dbReference>
<protein>
    <recommendedName>
        <fullName evidence="2">J domain-containing protein</fullName>
    </recommendedName>
</protein>